<dbReference type="EMBL" id="CP165734">
    <property type="protein sequence ID" value="XDV57469.1"/>
    <property type="molecule type" value="Genomic_DNA"/>
</dbReference>
<organism evidence="2">
    <name type="scientific">Bradyrhizobium sp. LLZ17</name>
    <dbReference type="NCBI Taxonomy" id="3239388"/>
    <lineage>
        <taxon>Bacteria</taxon>
        <taxon>Pseudomonadati</taxon>
        <taxon>Pseudomonadota</taxon>
        <taxon>Alphaproteobacteria</taxon>
        <taxon>Hyphomicrobiales</taxon>
        <taxon>Nitrobacteraceae</taxon>
        <taxon>Bradyrhizobium</taxon>
    </lineage>
</organism>
<evidence type="ECO:0000256" key="1">
    <source>
        <dbReference type="SAM" id="MobiDB-lite"/>
    </source>
</evidence>
<feature type="region of interest" description="Disordered" evidence="1">
    <location>
        <begin position="30"/>
        <end position="49"/>
    </location>
</feature>
<dbReference type="AlphaFoldDB" id="A0AB39XHN5"/>
<name>A0AB39XHN5_9BRAD</name>
<sequence>MGEIVQFISKAERERLRLIRQARANYDSVFPPADSVNKQPDNAPMVHPISGTWIHQGGDFLS</sequence>
<reference evidence="2" key="1">
    <citation type="submission" date="2024-08" db="EMBL/GenBank/DDBJ databases">
        <authorList>
            <person name="Chaddad Z."/>
            <person name="Lamrabet M."/>
            <person name="Bouhnik O."/>
            <person name="Alami S."/>
            <person name="Wipf D."/>
            <person name="Courty P.E."/>
            <person name="Missbah El Idrissi M."/>
        </authorList>
    </citation>
    <scope>NUCLEOTIDE SEQUENCE</scope>
    <source>
        <strain evidence="2">LLZ17</strain>
    </source>
</reference>
<proteinExistence type="predicted"/>
<gene>
    <name evidence="2" type="ORF">AB8Z38_33835</name>
</gene>
<accession>A0AB39XHN5</accession>
<protein>
    <submittedName>
        <fullName evidence="2">Uncharacterized protein</fullName>
    </submittedName>
</protein>
<dbReference type="RefSeq" id="WP_369721892.1">
    <property type="nucleotide sequence ID" value="NZ_CP165734.1"/>
</dbReference>
<evidence type="ECO:0000313" key="2">
    <source>
        <dbReference type="EMBL" id="XDV57469.1"/>
    </source>
</evidence>